<comment type="caution">
    <text evidence="2">The sequence shown here is derived from an EMBL/GenBank/DDBJ whole genome shotgun (WGS) entry which is preliminary data.</text>
</comment>
<dbReference type="EMBL" id="PDUD01000048">
    <property type="protein sequence ID" value="PHN01865.1"/>
    <property type="molecule type" value="Genomic_DNA"/>
</dbReference>
<name>A0A2D0N055_FLAN2</name>
<dbReference type="GO" id="GO:0016787">
    <property type="term" value="F:hydrolase activity"/>
    <property type="evidence" value="ECO:0007669"/>
    <property type="project" value="UniProtKB-KW"/>
</dbReference>
<dbReference type="InterPro" id="IPR002044">
    <property type="entry name" value="CBM20"/>
</dbReference>
<dbReference type="SUPFAM" id="SSF81296">
    <property type="entry name" value="E set domains"/>
    <property type="match status" value="1"/>
</dbReference>
<dbReference type="InterPro" id="IPR013783">
    <property type="entry name" value="Ig-like_fold"/>
</dbReference>
<evidence type="ECO:0000313" key="3">
    <source>
        <dbReference type="Proteomes" id="UP000223913"/>
    </source>
</evidence>
<dbReference type="CDD" id="cd07184">
    <property type="entry name" value="E_set_Isoamylase_like_N"/>
    <property type="match status" value="1"/>
</dbReference>
<keyword evidence="2" id="KW-0378">Hydrolase</keyword>
<dbReference type="RefSeq" id="WP_099154755.1">
    <property type="nucleotide sequence ID" value="NZ_PDUD01000048.1"/>
</dbReference>
<protein>
    <submittedName>
        <fullName evidence="2">Glycoside hydrolase</fullName>
    </submittedName>
</protein>
<keyword evidence="3" id="KW-1185">Reference proteome</keyword>
<evidence type="ECO:0000313" key="2">
    <source>
        <dbReference type="EMBL" id="PHN01865.1"/>
    </source>
</evidence>
<feature type="domain" description="CBM20" evidence="1">
    <location>
        <begin position="7"/>
        <end position="105"/>
    </location>
</feature>
<dbReference type="Gene3D" id="2.60.40.10">
    <property type="entry name" value="Immunoglobulins"/>
    <property type="match status" value="1"/>
</dbReference>
<proteinExistence type="predicted"/>
<dbReference type="InterPro" id="IPR014756">
    <property type="entry name" value="Ig_E-set"/>
</dbReference>
<dbReference type="Proteomes" id="UP000223913">
    <property type="component" value="Unassembled WGS sequence"/>
</dbReference>
<accession>A0A2D0N055</accession>
<organism evidence="2 3">
    <name type="scientific">Flavilitoribacter nigricans (strain ATCC 23147 / DSM 23189 / NBRC 102662 / NCIMB 1420 / SS-2)</name>
    <name type="common">Lewinella nigricans</name>
    <dbReference type="NCBI Taxonomy" id="1122177"/>
    <lineage>
        <taxon>Bacteria</taxon>
        <taxon>Pseudomonadati</taxon>
        <taxon>Bacteroidota</taxon>
        <taxon>Saprospiria</taxon>
        <taxon>Saprospirales</taxon>
        <taxon>Lewinellaceae</taxon>
        <taxon>Flavilitoribacter</taxon>
    </lineage>
</organism>
<dbReference type="OrthoDB" id="5451596at2"/>
<dbReference type="PROSITE" id="PS51166">
    <property type="entry name" value="CBM20"/>
    <property type="match status" value="1"/>
</dbReference>
<sequence>MIKKKYLKSKDRCKVTFILPPETVRDADKVRVLGDFNDWSWENGLPMKAVKTGLQASIELQPGKSYEFRYLTDGGQWINDGTADEYTPAPFEGVQNCVISLSAQLDSNNEN</sequence>
<reference evidence="2 3" key="1">
    <citation type="submission" date="2017-10" db="EMBL/GenBank/DDBJ databases">
        <title>The draft genome sequence of Lewinella nigricans NBRC 102662.</title>
        <authorList>
            <person name="Wang K."/>
        </authorList>
    </citation>
    <scope>NUCLEOTIDE SEQUENCE [LARGE SCALE GENOMIC DNA]</scope>
    <source>
        <strain evidence="2 3">NBRC 102662</strain>
    </source>
</reference>
<gene>
    <name evidence="2" type="ORF">CRP01_35095</name>
</gene>
<dbReference type="AlphaFoldDB" id="A0A2D0N055"/>
<dbReference type="GO" id="GO:2001070">
    <property type="term" value="F:starch binding"/>
    <property type="evidence" value="ECO:0007669"/>
    <property type="project" value="InterPro"/>
</dbReference>
<evidence type="ECO:0000259" key="1">
    <source>
        <dbReference type="PROSITE" id="PS51166"/>
    </source>
</evidence>